<sequence length="161" mass="16834">MRGPGIALLLAFAATAAAQTSSMPATAMAMPQGNCPIGVDVHQQAHGAYLLTDTARSFHPSFVISFRPHGDHTIQQVVLDVVGPSGLRLRDAAALTQATSNADVVETFTLTGSGDATIVTKKLTAVEWFSLVSVTYADGSSWHRGGTDACYVPPNGFVPVH</sequence>
<feature type="chain" id="PRO_5009241885" evidence="1">
    <location>
        <begin position="28"/>
        <end position="161"/>
    </location>
</feature>
<organism evidence="2 3">
    <name type="scientific">Terriglobus roseus</name>
    <dbReference type="NCBI Taxonomy" id="392734"/>
    <lineage>
        <taxon>Bacteria</taxon>
        <taxon>Pseudomonadati</taxon>
        <taxon>Acidobacteriota</taxon>
        <taxon>Terriglobia</taxon>
        <taxon>Terriglobales</taxon>
        <taxon>Acidobacteriaceae</taxon>
        <taxon>Terriglobus</taxon>
    </lineage>
</organism>
<keyword evidence="1" id="KW-0732">Signal</keyword>
<dbReference type="EMBL" id="LT629690">
    <property type="protein sequence ID" value="SDF56020.1"/>
    <property type="molecule type" value="Genomic_DNA"/>
</dbReference>
<dbReference type="AlphaFoldDB" id="A0A1G7M492"/>
<keyword evidence="3" id="KW-1185">Reference proteome</keyword>
<dbReference type="Proteomes" id="UP000182427">
    <property type="component" value="Chromosome I"/>
</dbReference>
<dbReference type="RefSeq" id="WP_083345585.1">
    <property type="nucleotide sequence ID" value="NZ_LT629690.1"/>
</dbReference>
<accession>A0A1G7M492</accession>
<evidence type="ECO:0000313" key="3">
    <source>
        <dbReference type="Proteomes" id="UP000182427"/>
    </source>
</evidence>
<feature type="signal peptide" evidence="1">
    <location>
        <begin position="1"/>
        <end position="27"/>
    </location>
</feature>
<evidence type="ECO:0000256" key="1">
    <source>
        <dbReference type="SAM" id="SignalP"/>
    </source>
</evidence>
<reference evidence="2 3" key="1">
    <citation type="submission" date="2016-10" db="EMBL/GenBank/DDBJ databases">
        <authorList>
            <person name="de Groot N.N."/>
        </authorList>
    </citation>
    <scope>NUCLEOTIDE SEQUENCE [LARGE SCALE GENOMIC DNA]</scope>
    <source>
        <strain evidence="2 3">GAS232</strain>
    </source>
</reference>
<proteinExistence type="predicted"/>
<gene>
    <name evidence="2" type="ORF">SAMN05444167_2683</name>
</gene>
<dbReference type="OrthoDB" id="120309at2"/>
<name>A0A1G7M492_9BACT</name>
<evidence type="ECO:0000313" key="2">
    <source>
        <dbReference type="EMBL" id="SDF56020.1"/>
    </source>
</evidence>
<protein>
    <submittedName>
        <fullName evidence="2">Uncharacterized protein</fullName>
    </submittedName>
</protein>